<dbReference type="InterPro" id="IPR047650">
    <property type="entry name" value="Transpos_IS110"/>
</dbReference>
<dbReference type="InterPro" id="IPR002525">
    <property type="entry name" value="Transp_IS110-like_N"/>
</dbReference>
<name>A0A4R5A847_9ACTN</name>
<feature type="non-terminal residue" evidence="2">
    <location>
        <position position="307"/>
    </location>
</feature>
<feature type="domain" description="Transposase IS110-like N-terminal" evidence="1">
    <location>
        <begin position="18"/>
        <end position="170"/>
    </location>
</feature>
<dbReference type="EMBL" id="SMKY01000324">
    <property type="protein sequence ID" value="TDD65822.1"/>
    <property type="molecule type" value="Genomic_DNA"/>
</dbReference>
<proteinExistence type="predicted"/>
<keyword evidence="3" id="KW-1185">Reference proteome</keyword>
<evidence type="ECO:0000313" key="2">
    <source>
        <dbReference type="EMBL" id="TDD65822.1"/>
    </source>
</evidence>
<dbReference type="GO" id="GO:0006313">
    <property type="term" value="P:DNA transposition"/>
    <property type="evidence" value="ECO:0007669"/>
    <property type="project" value="InterPro"/>
</dbReference>
<organism evidence="2 3">
    <name type="scientific">Actinomadura darangshiensis</name>
    <dbReference type="NCBI Taxonomy" id="705336"/>
    <lineage>
        <taxon>Bacteria</taxon>
        <taxon>Bacillati</taxon>
        <taxon>Actinomycetota</taxon>
        <taxon>Actinomycetes</taxon>
        <taxon>Streptosporangiales</taxon>
        <taxon>Thermomonosporaceae</taxon>
        <taxon>Actinomadura</taxon>
    </lineage>
</organism>
<sequence length="307" mass="33057">MESASTSLPAVAPNGMTAGVDWANDDHAVAVVDNTGRAIKRFSVPHTGTGLRDLVRKLQAAGAAEVAIERSDGKLVDALLDAGFTVVVISPNQLKNLRSRYGSAGNKDDRFDAFVLADTLRTDRARLRPLLPDSPATTTLRQTCRARRDLVAHRVALANQLRAHLQIAFPGAVGLFADIDSPISLAFLHRFDCQDRAGWLSPRRLAAWLRSVGYCGRTDPAVLHQRLADAPTGATGDDGAAKAHITRAMLAVLTSLVEQIAVLERQIAEQLALHTDAHIFTSLPRSGTIRAARLLAEIGDCRARFPT</sequence>
<dbReference type="PANTHER" id="PTHR33055">
    <property type="entry name" value="TRANSPOSASE FOR INSERTION SEQUENCE ELEMENT IS1111A"/>
    <property type="match status" value="1"/>
</dbReference>
<comment type="caution">
    <text evidence="2">The sequence shown here is derived from an EMBL/GenBank/DDBJ whole genome shotgun (WGS) entry which is preliminary data.</text>
</comment>
<protein>
    <submittedName>
        <fullName evidence="2">IS110 family transposase</fullName>
    </submittedName>
</protein>
<gene>
    <name evidence="2" type="ORF">E1293_39925</name>
</gene>
<accession>A0A4R5A847</accession>
<dbReference type="OrthoDB" id="3188901at2"/>
<evidence type="ECO:0000313" key="3">
    <source>
        <dbReference type="Proteomes" id="UP000295578"/>
    </source>
</evidence>
<dbReference type="GO" id="GO:0003677">
    <property type="term" value="F:DNA binding"/>
    <property type="evidence" value="ECO:0007669"/>
    <property type="project" value="InterPro"/>
</dbReference>
<dbReference type="Pfam" id="PF01548">
    <property type="entry name" value="DEDD_Tnp_IS110"/>
    <property type="match status" value="1"/>
</dbReference>
<reference evidence="2 3" key="1">
    <citation type="submission" date="2019-03" db="EMBL/GenBank/DDBJ databases">
        <title>Draft genome sequences of novel Actinobacteria.</title>
        <authorList>
            <person name="Sahin N."/>
            <person name="Ay H."/>
            <person name="Saygin H."/>
        </authorList>
    </citation>
    <scope>NUCLEOTIDE SEQUENCE [LARGE SCALE GENOMIC DNA]</scope>
    <source>
        <strain evidence="2 3">DSM 45941</strain>
    </source>
</reference>
<dbReference type="AlphaFoldDB" id="A0A4R5A847"/>
<dbReference type="Proteomes" id="UP000295578">
    <property type="component" value="Unassembled WGS sequence"/>
</dbReference>
<dbReference type="PANTHER" id="PTHR33055:SF3">
    <property type="entry name" value="PUTATIVE TRANSPOSASE FOR IS117-RELATED"/>
    <property type="match status" value="1"/>
</dbReference>
<dbReference type="GO" id="GO:0004803">
    <property type="term" value="F:transposase activity"/>
    <property type="evidence" value="ECO:0007669"/>
    <property type="project" value="InterPro"/>
</dbReference>
<evidence type="ECO:0000259" key="1">
    <source>
        <dbReference type="Pfam" id="PF01548"/>
    </source>
</evidence>